<keyword evidence="2" id="KW-0479">Metal-binding</keyword>
<feature type="binding site" evidence="2">
    <location>
        <position position="29"/>
    </location>
    <ligand>
        <name>substrate</name>
    </ligand>
</feature>
<dbReference type="GO" id="GO:0045547">
    <property type="term" value="F:ditrans,polycis-polyprenyl diphosphate synthase [(2E,6E)-farnesyl diphosphate specific] activity"/>
    <property type="evidence" value="ECO:0007669"/>
    <property type="project" value="TreeGrafter"/>
</dbReference>
<accession>A0P704</accession>
<dbReference type="EC" id="2.5.1.-" evidence="2"/>
<name>A0P704_9PROT</name>
<dbReference type="PROSITE" id="PS01066">
    <property type="entry name" value="UPP_SYNTHASE"/>
    <property type="match status" value="1"/>
</dbReference>
<dbReference type="HAMAP" id="MF_01139">
    <property type="entry name" value="ISPT"/>
    <property type="match status" value="1"/>
</dbReference>
<evidence type="ECO:0000256" key="1">
    <source>
        <dbReference type="ARBA" id="ARBA00022679"/>
    </source>
</evidence>
<feature type="binding site" evidence="2">
    <location>
        <begin position="69"/>
        <end position="71"/>
    </location>
    <ligand>
        <name>substrate</name>
    </ligand>
</feature>
<feature type="binding site" evidence="2">
    <location>
        <begin position="192"/>
        <end position="194"/>
    </location>
    <ligand>
        <name>substrate</name>
    </ligand>
</feature>
<dbReference type="GO" id="GO:0016094">
    <property type="term" value="P:polyprenol biosynthetic process"/>
    <property type="evidence" value="ECO:0007669"/>
    <property type="project" value="TreeGrafter"/>
</dbReference>
<dbReference type="FunFam" id="3.40.1180.10:FF:000001">
    <property type="entry name" value="(2E,6E)-farnesyl-diphosphate-specific ditrans,polycis-undecaprenyl-diphosphate synthase"/>
    <property type="match status" value="1"/>
</dbReference>
<protein>
    <recommendedName>
        <fullName evidence="2">Isoprenyl transferase</fullName>
        <ecNumber evidence="2">2.5.1.-</ecNumber>
    </recommendedName>
</protein>
<dbReference type="PANTHER" id="PTHR10291">
    <property type="entry name" value="DEHYDRODOLICHYL DIPHOSPHATE SYNTHASE FAMILY MEMBER"/>
    <property type="match status" value="1"/>
</dbReference>
<keyword evidence="1 2" id="KW-0808">Transferase</keyword>
<comment type="caution">
    <text evidence="3">The sequence shown here is derived from an EMBL/GenBank/DDBJ whole genome shotgun (WGS) entry which is preliminary data.</text>
</comment>
<dbReference type="InterPro" id="IPR036424">
    <property type="entry name" value="UPP_synth-like_sf"/>
</dbReference>
<dbReference type="InterPro" id="IPR001441">
    <property type="entry name" value="UPP_synth-like"/>
</dbReference>
<dbReference type="Gene3D" id="3.40.1180.10">
    <property type="entry name" value="Decaprenyl diphosphate synthase-like"/>
    <property type="match status" value="1"/>
</dbReference>
<dbReference type="CDD" id="cd00475">
    <property type="entry name" value="Cis_IPPS"/>
    <property type="match status" value="1"/>
</dbReference>
<gene>
    <name evidence="3" type="ORF">MB2181_04535</name>
</gene>
<dbReference type="AlphaFoldDB" id="A0P704"/>
<organism evidence="3 4">
    <name type="scientific">Methylophilales bacterium HTCC2181</name>
    <dbReference type="NCBI Taxonomy" id="383631"/>
    <lineage>
        <taxon>Bacteria</taxon>
        <taxon>Pseudomonadati</taxon>
        <taxon>Pseudomonadota</taxon>
        <taxon>Betaproteobacteria</taxon>
        <taxon>Nitrosomonadales</taxon>
        <taxon>OM43 clade</taxon>
    </lineage>
</organism>
<feature type="binding site" evidence="2">
    <location>
        <position position="73"/>
    </location>
    <ligand>
        <name>substrate</name>
    </ligand>
</feature>
<feature type="binding site" evidence="2">
    <location>
        <position position="24"/>
    </location>
    <ligand>
        <name>Mg(2+)</name>
        <dbReference type="ChEBI" id="CHEBI:18420"/>
    </ligand>
</feature>
<dbReference type="EMBL" id="AAUX01000001">
    <property type="protein sequence ID" value="EAV47314.1"/>
    <property type="molecule type" value="Genomic_DNA"/>
</dbReference>
<feature type="binding site" evidence="2">
    <location>
        <position position="37"/>
    </location>
    <ligand>
        <name>substrate</name>
    </ligand>
</feature>
<feature type="binding site" evidence="2">
    <location>
        <position position="186"/>
    </location>
    <ligand>
        <name>substrate</name>
    </ligand>
</feature>
<comment type="similarity">
    <text evidence="2">Belongs to the UPP synthase family.</text>
</comment>
<dbReference type="Pfam" id="PF01255">
    <property type="entry name" value="Prenyltransf"/>
    <property type="match status" value="1"/>
</dbReference>
<keyword evidence="2" id="KW-0460">Magnesium</keyword>
<reference evidence="3 4" key="1">
    <citation type="submission" date="2006-11" db="EMBL/GenBank/DDBJ databases">
        <authorList>
            <person name="Giovannoni S."/>
            <person name="Vergin K."/>
            <person name="Ferriera S."/>
            <person name="Johnson J."/>
            <person name="Kravitz S."/>
            <person name="Beeson K."/>
            <person name="Sutton G."/>
            <person name="Rogers Y.-H."/>
            <person name="Friedman R."/>
            <person name="Frazier M."/>
            <person name="Venter J.C."/>
        </authorList>
    </citation>
    <scope>NUCLEOTIDE SEQUENCE [LARGE SCALE GENOMIC DNA]</scope>
    <source>
        <strain evidence="3 4">HTCC2181</strain>
    </source>
</reference>
<comment type="subunit">
    <text evidence="2">Homodimer.</text>
</comment>
<feature type="active site" evidence="2">
    <location>
        <position position="24"/>
    </location>
</feature>
<feature type="binding site" evidence="2">
    <location>
        <position position="205"/>
    </location>
    <ligand>
        <name>Mg(2+)</name>
        <dbReference type="ChEBI" id="CHEBI:18420"/>
    </ligand>
</feature>
<sequence>MFSRLKKIFFKPTKLPDHIAVIMDGNGRWAKKRFLPRIAGHSKGTEAAEKIVKYCFKYHIKTLTLFTFSTENWQRPDEEVDGLLNLFEESIVKSRASLIKNNIAIRFIGDKKLFSEELQRKLQELEKTCSKNNGLDLNIALNYGGRSEIVRAANTFYQKVGKLITESELTNHLDTAGMPEVDLLIRTGGEKRVSNFLLWQIAYAELFFTNVLWPDFSEEHFVEALQWFQKTNRKFGKLMDDLNA</sequence>
<feature type="binding site" evidence="2">
    <location>
        <position position="41"/>
    </location>
    <ligand>
        <name>substrate</name>
    </ligand>
</feature>
<feature type="active site" description="Proton acceptor" evidence="2">
    <location>
        <position position="72"/>
    </location>
</feature>
<feature type="binding site" evidence="2">
    <location>
        <begin position="25"/>
        <end position="28"/>
    </location>
    <ligand>
        <name>substrate</name>
    </ligand>
</feature>
<dbReference type="PANTHER" id="PTHR10291:SF0">
    <property type="entry name" value="DEHYDRODOLICHYL DIPHOSPHATE SYNTHASE 2"/>
    <property type="match status" value="1"/>
</dbReference>
<dbReference type="SUPFAM" id="SSF64005">
    <property type="entry name" value="Undecaprenyl diphosphate synthase"/>
    <property type="match status" value="1"/>
</dbReference>
<dbReference type="Proteomes" id="UP000054262">
    <property type="component" value="Unassembled WGS sequence"/>
</dbReference>
<dbReference type="NCBIfam" id="TIGR00055">
    <property type="entry name" value="uppS"/>
    <property type="match status" value="1"/>
</dbReference>
<evidence type="ECO:0000256" key="2">
    <source>
        <dbReference type="HAMAP-Rule" id="MF_01139"/>
    </source>
</evidence>
<keyword evidence="4" id="KW-1185">Reference proteome</keyword>
<evidence type="ECO:0000313" key="3">
    <source>
        <dbReference type="EMBL" id="EAV47314.1"/>
    </source>
</evidence>
<comment type="cofactor">
    <cofactor evidence="2">
        <name>Mg(2+)</name>
        <dbReference type="ChEBI" id="CHEBI:18420"/>
    </cofactor>
    <text evidence="2">Binds 2 magnesium ions per subunit.</text>
</comment>
<comment type="function">
    <text evidence="2">Catalyzes the condensation of isopentenyl diphosphate (IPP) with allylic pyrophosphates generating different type of terpenoids.</text>
</comment>
<evidence type="ECO:0000313" key="4">
    <source>
        <dbReference type="Proteomes" id="UP000054262"/>
    </source>
</evidence>
<proteinExistence type="inferred from homology"/>
<dbReference type="InterPro" id="IPR018520">
    <property type="entry name" value="UPP_synth-like_CS"/>
</dbReference>
<dbReference type="GO" id="GO:0000287">
    <property type="term" value="F:magnesium ion binding"/>
    <property type="evidence" value="ECO:0007669"/>
    <property type="project" value="UniProtKB-UniRule"/>
</dbReference>
<feature type="binding site" evidence="2">
    <location>
        <position position="75"/>
    </location>
    <ligand>
        <name>substrate</name>
    </ligand>
</feature>